<protein>
    <submittedName>
        <fullName evidence="2">Uncharacterized protein</fullName>
    </submittedName>
</protein>
<dbReference type="AlphaFoldDB" id="A0A1Y0B017"/>
<evidence type="ECO:0000256" key="1">
    <source>
        <dbReference type="SAM" id="Phobius"/>
    </source>
</evidence>
<geneLocation type="mitochondrion" evidence="2"/>
<name>A0A1Y0B017_9LAMI</name>
<sequence>MSSCSYCIGVLSSSTYLKGSMVFYELASYGCFIAVYIACLYYLYCIVSCSSNPVGLRRCSLVPSGKRFNSYPLSVELGLVTLHLLVISLSRQFQVSQVQSPQPQCVDWPVASVSSNVRLGRKTT</sequence>
<organism evidence="2">
    <name type="scientific">Utricularia reniformis</name>
    <dbReference type="NCBI Taxonomy" id="192314"/>
    <lineage>
        <taxon>Eukaryota</taxon>
        <taxon>Viridiplantae</taxon>
        <taxon>Streptophyta</taxon>
        <taxon>Embryophyta</taxon>
        <taxon>Tracheophyta</taxon>
        <taxon>Spermatophyta</taxon>
        <taxon>Magnoliopsida</taxon>
        <taxon>eudicotyledons</taxon>
        <taxon>Gunneridae</taxon>
        <taxon>Pentapetalae</taxon>
        <taxon>asterids</taxon>
        <taxon>lamiids</taxon>
        <taxon>Lamiales</taxon>
        <taxon>Lentibulariaceae</taxon>
        <taxon>Utricularia</taxon>
    </lineage>
</organism>
<evidence type="ECO:0000313" key="2">
    <source>
        <dbReference type="EMBL" id="ART30729.1"/>
    </source>
</evidence>
<proteinExistence type="predicted"/>
<keyword evidence="2" id="KW-0496">Mitochondrion</keyword>
<accession>A0A1Y0B017</accession>
<dbReference type="EMBL" id="KY774314">
    <property type="protein sequence ID" value="ART30729.1"/>
    <property type="molecule type" value="Genomic_DNA"/>
</dbReference>
<gene>
    <name evidence="2" type="ORF">AEK19_MT0471</name>
</gene>
<keyword evidence="1" id="KW-0812">Transmembrane</keyword>
<feature type="transmembrane region" description="Helical" evidence="1">
    <location>
        <begin position="26"/>
        <end position="47"/>
    </location>
</feature>
<reference evidence="2" key="1">
    <citation type="submission" date="2017-03" db="EMBL/GenBank/DDBJ databases">
        <title>The mitochondrial genome of the carnivorous plant Utricularia reniformis (Lentibulariaceae): structure, comparative analysis and evolutionary landmarks.</title>
        <authorList>
            <person name="Silva S.R."/>
            <person name="Alvarenga D.O."/>
            <person name="Michael T.P."/>
            <person name="Miranda V.F.O."/>
            <person name="Varani A.M."/>
        </authorList>
    </citation>
    <scope>NUCLEOTIDE SEQUENCE</scope>
</reference>
<keyword evidence="1" id="KW-1133">Transmembrane helix</keyword>
<keyword evidence="1" id="KW-0472">Membrane</keyword>